<gene>
    <name evidence="2" type="ORF">DC082_07455</name>
</gene>
<sequence length="182" mass="20267">MKKLALLSLALLMTGCTVANFQYTPEGESIAVTEAERIPMHLGDVSVNIASNAPSDDFFFNLENKNHFEAEFKSTFAKALQESLDQSQLFNGTKREANLKATVLKFSQLSIGLHFPTIMEVNYQLVDAMTGRVLFNQDIRTEAEAPLKVSYLGTARAIDARNLTAQQNIRQLLEALKKANIR</sequence>
<accession>A0A2U2AIJ7</accession>
<feature type="chain" id="PRO_5015563868" description="UDP-N-acetylglucosamine acyltransferase" evidence="1">
    <location>
        <begin position="20"/>
        <end position="182"/>
    </location>
</feature>
<protein>
    <recommendedName>
        <fullName evidence="4">UDP-N-acetylglucosamine acyltransferase</fullName>
    </recommendedName>
</protein>
<evidence type="ECO:0008006" key="4">
    <source>
        <dbReference type="Google" id="ProtNLM"/>
    </source>
</evidence>
<feature type="signal peptide" evidence="1">
    <location>
        <begin position="1"/>
        <end position="19"/>
    </location>
</feature>
<comment type="caution">
    <text evidence="2">The sequence shown here is derived from an EMBL/GenBank/DDBJ whole genome shotgun (WGS) entry which is preliminary data.</text>
</comment>
<proteinExistence type="predicted"/>
<evidence type="ECO:0000313" key="3">
    <source>
        <dbReference type="Proteomes" id="UP000244948"/>
    </source>
</evidence>
<keyword evidence="1" id="KW-0732">Signal</keyword>
<organism evidence="2 3">
    <name type="scientific">Ignatzschineria indica</name>
    <dbReference type="NCBI Taxonomy" id="472583"/>
    <lineage>
        <taxon>Bacteria</taxon>
        <taxon>Pseudomonadati</taxon>
        <taxon>Pseudomonadota</taxon>
        <taxon>Gammaproteobacteria</taxon>
        <taxon>Cardiobacteriales</taxon>
        <taxon>Ignatzschineriaceae</taxon>
        <taxon>Ignatzschineria</taxon>
    </lineage>
</organism>
<dbReference type="AlphaFoldDB" id="A0A2U2AIJ7"/>
<evidence type="ECO:0000256" key="1">
    <source>
        <dbReference type="SAM" id="SignalP"/>
    </source>
</evidence>
<dbReference type="RefSeq" id="WP_109236454.1">
    <property type="nucleotide sequence ID" value="NZ_BMXZ01000003.1"/>
</dbReference>
<dbReference type="EMBL" id="QEWR01000004">
    <property type="protein sequence ID" value="PWD82467.1"/>
    <property type="molecule type" value="Genomic_DNA"/>
</dbReference>
<reference evidence="2 3" key="1">
    <citation type="journal article" date="2018" name="Genome Announc.">
        <title>Ignatzschineria cameli sp. nov., isolated from necrotic foot tissue of dromedaries (Camelus dromedarius) and associated maggots (Wohlfahrtia species) in Dubai.</title>
        <authorList>
            <person name="Tsang C.C."/>
            <person name="Tang J.Y."/>
            <person name="Fong J.Y."/>
            <person name="Kinne J."/>
            <person name="Lee H.H."/>
            <person name="Joseph M."/>
            <person name="Jose S."/>
            <person name="Schuster R.K."/>
            <person name="Tang Y."/>
            <person name="Sivakumar S."/>
            <person name="Chen J.H."/>
            <person name="Teng J.L."/>
            <person name="Lau S.K."/>
            <person name="Wernery U."/>
            <person name="Woo P.C."/>
        </authorList>
    </citation>
    <scope>NUCLEOTIDE SEQUENCE [LARGE SCALE GENOMIC DNA]</scope>
    <source>
        <strain evidence="2 3">KCTC 22643</strain>
    </source>
</reference>
<keyword evidence="3" id="KW-1185">Reference proteome</keyword>
<evidence type="ECO:0000313" key="2">
    <source>
        <dbReference type="EMBL" id="PWD82467.1"/>
    </source>
</evidence>
<dbReference type="Proteomes" id="UP000244948">
    <property type="component" value="Unassembled WGS sequence"/>
</dbReference>
<dbReference type="PROSITE" id="PS51257">
    <property type="entry name" value="PROKAR_LIPOPROTEIN"/>
    <property type="match status" value="1"/>
</dbReference>
<name>A0A2U2AIJ7_9GAMM</name>